<sequence>MNLLLRLRKCSSIDSMGLARSQANLNCSLFVLLVNEQGSDKTSQASSGVRVEERMIAIKINQKGDHKPDGKTLATLATSANAENHEPSSGQGNLGSTCNERLEVAFGRLSLHKRSRETLNSSRGLDDDVEEETLRDGKSSKPQIYVKILGVATNIKIVIAQTPHKLYTYNKIYREQSAQYNVIIMETVTALLPGACLRSRPCLLRHEPGLDCCRRRDIVKLLQFNREDSASDDDLASKSEEIYKNSTVRDIGTKIEIECGTKIRVKSVAEIGMRSGAEIIIENESGIEIRTRIEICLNRNRIQKQKRDHNWNLQRDGGNGDDN</sequence>
<evidence type="ECO:0000313" key="2">
    <source>
        <dbReference type="EMBL" id="GBP55378.1"/>
    </source>
</evidence>
<keyword evidence="3" id="KW-1185">Reference proteome</keyword>
<accession>A0A4C1WVC2</accession>
<reference evidence="2 3" key="1">
    <citation type="journal article" date="2019" name="Commun. Biol.">
        <title>The bagworm genome reveals a unique fibroin gene that provides high tensile strength.</title>
        <authorList>
            <person name="Kono N."/>
            <person name="Nakamura H."/>
            <person name="Ohtoshi R."/>
            <person name="Tomita M."/>
            <person name="Numata K."/>
            <person name="Arakawa K."/>
        </authorList>
    </citation>
    <scope>NUCLEOTIDE SEQUENCE [LARGE SCALE GENOMIC DNA]</scope>
</reference>
<dbReference type="EMBL" id="BGZK01000666">
    <property type="protein sequence ID" value="GBP55378.1"/>
    <property type="molecule type" value="Genomic_DNA"/>
</dbReference>
<feature type="region of interest" description="Disordered" evidence="1">
    <location>
        <begin position="117"/>
        <end position="136"/>
    </location>
</feature>
<proteinExistence type="predicted"/>
<gene>
    <name evidence="2" type="ORF">EVAR_31898_1</name>
</gene>
<protein>
    <submittedName>
        <fullName evidence="2">Uncharacterized protein</fullName>
    </submittedName>
</protein>
<dbReference type="Proteomes" id="UP000299102">
    <property type="component" value="Unassembled WGS sequence"/>
</dbReference>
<comment type="caution">
    <text evidence="2">The sequence shown here is derived from an EMBL/GenBank/DDBJ whole genome shotgun (WGS) entry which is preliminary data.</text>
</comment>
<name>A0A4C1WVC2_EUMVA</name>
<evidence type="ECO:0000256" key="1">
    <source>
        <dbReference type="SAM" id="MobiDB-lite"/>
    </source>
</evidence>
<dbReference type="AlphaFoldDB" id="A0A4C1WVC2"/>
<evidence type="ECO:0000313" key="3">
    <source>
        <dbReference type="Proteomes" id="UP000299102"/>
    </source>
</evidence>
<organism evidence="2 3">
    <name type="scientific">Eumeta variegata</name>
    <name type="common">Bagworm moth</name>
    <name type="synonym">Eumeta japonica</name>
    <dbReference type="NCBI Taxonomy" id="151549"/>
    <lineage>
        <taxon>Eukaryota</taxon>
        <taxon>Metazoa</taxon>
        <taxon>Ecdysozoa</taxon>
        <taxon>Arthropoda</taxon>
        <taxon>Hexapoda</taxon>
        <taxon>Insecta</taxon>
        <taxon>Pterygota</taxon>
        <taxon>Neoptera</taxon>
        <taxon>Endopterygota</taxon>
        <taxon>Lepidoptera</taxon>
        <taxon>Glossata</taxon>
        <taxon>Ditrysia</taxon>
        <taxon>Tineoidea</taxon>
        <taxon>Psychidae</taxon>
        <taxon>Oiketicinae</taxon>
        <taxon>Eumeta</taxon>
    </lineage>
</organism>